<proteinExistence type="predicted"/>
<accession>X0ZYJ8</accession>
<comment type="caution">
    <text evidence="1">The sequence shown here is derived from an EMBL/GenBank/DDBJ whole genome shotgun (WGS) entry which is preliminary data.</text>
</comment>
<sequence>MRCSKCEADVDTDFNSYDFESEVCVDCLDEGGVIYRIEIGTPRFSLIRLFKSILAGIYATAKNWR</sequence>
<organism evidence="1">
    <name type="scientific">marine sediment metagenome</name>
    <dbReference type="NCBI Taxonomy" id="412755"/>
    <lineage>
        <taxon>unclassified sequences</taxon>
        <taxon>metagenomes</taxon>
        <taxon>ecological metagenomes</taxon>
    </lineage>
</organism>
<evidence type="ECO:0000313" key="1">
    <source>
        <dbReference type="EMBL" id="GAG53106.1"/>
    </source>
</evidence>
<dbReference type="EMBL" id="BARS01051070">
    <property type="protein sequence ID" value="GAG53106.1"/>
    <property type="molecule type" value="Genomic_DNA"/>
</dbReference>
<name>X0ZYJ8_9ZZZZ</name>
<protein>
    <submittedName>
        <fullName evidence="1">Uncharacterized protein</fullName>
    </submittedName>
</protein>
<dbReference type="AlphaFoldDB" id="X0ZYJ8"/>
<reference evidence="1" key="1">
    <citation type="journal article" date="2014" name="Front. Microbiol.">
        <title>High frequency of phylogenetically diverse reductive dehalogenase-homologous genes in deep subseafloor sedimentary metagenomes.</title>
        <authorList>
            <person name="Kawai M."/>
            <person name="Futagami T."/>
            <person name="Toyoda A."/>
            <person name="Takaki Y."/>
            <person name="Nishi S."/>
            <person name="Hori S."/>
            <person name="Arai W."/>
            <person name="Tsubouchi T."/>
            <person name="Morono Y."/>
            <person name="Uchiyama I."/>
            <person name="Ito T."/>
            <person name="Fujiyama A."/>
            <person name="Inagaki F."/>
            <person name="Takami H."/>
        </authorList>
    </citation>
    <scope>NUCLEOTIDE SEQUENCE</scope>
    <source>
        <strain evidence="1">Expedition CK06-06</strain>
    </source>
</reference>
<gene>
    <name evidence="1" type="ORF">S01H1_76128</name>
</gene>